<keyword evidence="2" id="KW-0812">Transmembrane</keyword>
<proteinExistence type="predicted"/>
<reference evidence="3 4" key="1">
    <citation type="submission" date="2018-08" db="EMBL/GenBank/DDBJ databases">
        <title>Genomic Encyclopedia of Archaeal and Bacterial Type Strains, Phase II (KMG-II): from individual species to whole genera.</title>
        <authorList>
            <person name="Goeker M."/>
        </authorList>
    </citation>
    <scope>NUCLEOTIDE SEQUENCE [LARGE SCALE GENOMIC DNA]</scope>
    <source>
        <strain evidence="3 4">DSM 2261</strain>
    </source>
</reference>
<evidence type="ECO:0000256" key="2">
    <source>
        <dbReference type="SAM" id="Phobius"/>
    </source>
</evidence>
<gene>
    <name evidence="3" type="ORF">ATI61_105556</name>
</gene>
<feature type="transmembrane region" description="Helical" evidence="2">
    <location>
        <begin position="314"/>
        <end position="332"/>
    </location>
</feature>
<organism evidence="3 4">
    <name type="scientific">Archangium gephyra</name>
    <dbReference type="NCBI Taxonomy" id="48"/>
    <lineage>
        <taxon>Bacteria</taxon>
        <taxon>Pseudomonadati</taxon>
        <taxon>Myxococcota</taxon>
        <taxon>Myxococcia</taxon>
        <taxon>Myxococcales</taxon>
        <taxon>Cystobacterineae</taxon>
        <taxon>Archangiaceae</taxon>
        <taxon>Archangium</taxon>
    </lineage>
</organism>
<protein>
    <submittedName>
        <fullName evidence="3">Uncharacterized protein</fullName>
    </submittedName>
</protein>
<dbReference type="RefSeq" id="WP_147332902.1">
    <property type="nucleotide sequence ID" value="NZ_CP011509.1"/>
</dbReference>
<sequence length="438" mass="49750">MTIFEDYRANIRNIHESIVAKLRDCESHPAVAAEHFTTINLIRDRARTQARDAIERSQGYEESVFQRKKRITDEPKIIQANIADLEKKISEAKALIIDSNLTYQSHTATETSSNEDKEMLAVQLSGIQTRLNAQRDRLQAFEDSKQNLLKRLSETESEIPQKIQDIEEESNREITRDRHFREPEYSLRDFQAQVDSLWKELEVTKRLRDALKADFESKSHAFLEAEKFHRVEARAMLYVMGGIVALCVVIAIYFLIVADYRIRNSVSHDTQATQANGTATSAPILNAASAPPTAQPPVPTKTPLDTNIHTLEEIALLFGGRIALLALVAWALRYVGNLHRAHSEQSVIYQDRRAALGIIQSMINSATESDQRREMLKLLAERYLDFEQSAFRTRPHSPANKGDILDREIKHVKDAVDAVKPLFDSVGKIAEKAVERVK</sequence>
<evidence type="ECO:0000313" key="4">
    <source>
        <dbReference type="Proteomes" id="UP000256345"/>
    </source>
</evidence>
<keyword evidence="2" id="KW-0472">Membrane</keyword>
<keyword evidence="1" id="KW-0175">Coiled coil</keyword>
<keyword evidence="4" id="KW-1185">Reference proteome</keyword>
<name>A0ABX9K308_9BACT</name>
<dbReference type="Proteomes" id="UP000256345">
    <property type="component" value="Unassembled WGS sequence"/>
</dbReference>
<comment type="caution">
    <text evidence="3">The sequence shown here is derived from an EMBL/GenBank/DDBJ whole genome shotgun (WGS) entry which is preliminary data.</text>
</comment>
<evidence type="ECO:0000313" key="3">
    <source>
        <dbReference type="EMBL" id="REG32228.1"/>
    </source>
</evidence>
<dbReference type="EMBL" id="QUMU01000005">
    <property type="protein sequence ID" value="REG32228.1"/>
    <property type="molecule type" value="Genomic_DNA"/>
</dbReference>
<feature type="transmembrane region" description="Helical" evidence="2">
    <location>
        <begin position="235"/>
        <end position="256"/>
    </location>
</feature>
<feature type="coiled-coil region" evidence="1">
    <location>
        <begin position="131"/>
        <end position="158"/>
    </location>
</feature>
<evidence type="ECO:0000256" key="1">
    <source>
        <dbReference type="SAM" id="Coils"/>
    </source>
</evidence>
<keyword evidence="2" id="KW-1133">Transmembrane helix</keyword>
<accession>A0ABX9K308</accession>